<sequence length="319" mass="36060">MYRHLDDSNIKSKGCVSVNVLVLGGSGFIGSNLCETLVQLGHHVKIMDRSMKKTDFNFTQIEFIEADFTQIEDFKPILQGIDIIYHLISTTVPATSNVNKIYDISSNVCSTIQLLDACVQTGVKKIIFLSSGGTIYGQTEVNLIPEEHPTNPICSYGIQKLTIEKYLYYYNHEYGLDYHIIRLANPYGKGQIGKNGQGVIPIFIRKIMNNEEIQIWGDGSTTRDYIYIDDATQALCMLLEYKGDCKLYNLGSGQGVSLLDIVNCISEVVNIQAKIRFMEARSIDVKSNVLDISKITKELHWEPRKKLKDGIYQMYLDIK</sequence>
<dbReference type="SUPFAM" id="SSF51735">
    <property type="entry name" value="NAD(P)-binding Rossmann-fold domains"/>
    <property type="match status" value="1"/>
</dbReference>
<evidence type="ECO:0000313" key="3">
    <source>
        <dbReference type="Proteomes" id="UP000190188"/>
    </source>
</evidence>
<accession>A0A1T2X862</accession>
<dbReference type="PANTHER" id="PTHR43245">
    <property type="entry name" value="BIFUNCTIONAL POLYMYXIN RESISTANCE PROTEIN ARNA"/>
    <property type="match status" value="1"/>
</dbReference>
<dbReference type="Pfam" id="PF01370">
    <property type="entry name" value="Epimerase"/>
    <property type="match status" value="1"/>
</dbReference>
<keyword evidence="3" id="KW-1185">Reference proteome</keyword>
<feature type="domain" description="NAD-dependent epimerase/dehydratase" evidence="1">
    <location>
        <begin position="20"/>
        <end position="251"/>
    </location>
</feature>
<comment type="caution">
    <text evidence="2">The sequence shown here is derived from an EMBL/GenBank/DDBJ whole genome shotgun (WGS) entry which is preliminary data.</text>
</comment>
<organism evidence="2 3">
    <name type="scientific">Paenibacillus selenitireducens</name>
    <dbReference type="NCBI Taxonomy" id="1324314"/>
    <lineage>
        <taxon>Bacteria</taxon>
        <taxon>Bacillati</taxon>
        <taxon>Bacillota</taxon>
        <taxon>Bacilli</taxon>
        <taxon>Bacillales</taxon>
        <taxon>Paenibacillaceae</taxon>
        <taxon>Paenibacillus</taxon>
    </lineage>
</organism>
<evidence type="ECO:0000313" key="2">
    <source>
        <dbReference type="EMBL" id="OPA76078.1"/>
    </source>
</evidence>
<dbReference type="InterPro" id="IPR001509">
    <property type="entry name" value="Epimerase_deHydtase"/>
</dbReference>
<evidence type="ECO:0000259" key="1">
    <source>
        <dbReference type="Pfam" id="PF01370"/>
    </source>
</evidence>
<proteinExistence type="predicted"/>
<name>A0A1T2X862_9BACL</name>
<dbReference type="InterPro" id="IPR036291">
    <property type="entry name" value="NAD(P)-bd_dom_sf"/>
</dbReference>
<dbReference type="AlphaFoldDB" id="A0A1T2X862"/>
<protein>
    <submittedName>
        <fullName evidence="2">NAD-dependent epimerase</fullName>
    </submittedName>
</protein>
<dbReference type="Proteomes" id="UP000190188">
    <property type="component" value="Unassembled WGS sequence"/>
</dbReference>
<dbReference type="PANTHER" id="PTHR43245:SF59">
    <property type="entry name" value="UDP-GLUCOSE EPIMERASE"/>
    <property type="match status" value="1"/>
</dbReference>
<dbReference type="PRINTS" id="PR01713">
    <property type="entry name" value="NUCEPIMERASE"/>
</dbReference>
<dbReference type="STRING" id="1324314.BVG16_17835"/>
<dbReference type="EMBL" id="MSZX01000007">
    <property type="protein sequence ID" value="OPA76078.1"/>
    <property type="molecule type" value="Genomic_DNA"/>
</dbReference>
<dbReference type="Gene3D" id="3.40.50.720">
    <property type="entry name" value="NAD(P)-binding Rossmann-like Domain"/>
    <property type="match status" value="1"/>
</dbReference>
<reference evidence="2 3" key="1">
    <citation type="submission" date="2017-01" db="EMBL/GenBank/DDBJ databases">
        <title>Genome analysis of Paenibacillus selenitrireducens ES3-24.</title>
        <authorList>
            <person name="Xu D."/>
            <person name="Yao R."/>
            <person name="Zheng S."/>
        </authorList>
    </citation>
    <scope>NUCLEOTIDE SEQUENCE [LARGE SCALE GENOMIC DNA]</scope>
    <source>
        <strain evidence="2 3">ES3-24</strain>
    </source>
</reference>
<gene>
    <name evidence="2" type="ORF">BVG16_17835</name>
</gene>
<dbReference type="InterPro" id="IPR050177">
    <property type="entry name" value="Lipid_A_modif_metabolic_enz"/>
</dbReference>